<sequence length="96" mass="10418">MARGSNRIARSKAEPGMIAVSWMDNRPVHFIATGCSTRPATLARGAGADVVDVPAPQLVKDYQDGMGGADLHDQLRLQRYSIQVSFAFTLLILYSP</sequence>
<protein>
    <submittedName>
        <fullName evidence="1">Unnamed protein product</fullName>
    </submittedName>
</protein>
<dbReference type="PANTHER" id="PTHR46599">
    <property type="entry name" value="PIGGYBAC TRANSPOSABLE ELEMENT-DERIVED PROTEIN 4"/>
    <property type="match status" value="1"/>
</dbReference>
<name>A0A9W6WRZ0_9STRA</name>
<comment type="caution">
    <text evidence="1">The sequence shown here is derived from an EMBL/GenBank/DDBJ whole genome shotgun (WGS) entry which is preliminary data.</text>
</comment>
<reference evidence="1" key="1">
    <citation type="submission" date="2023-04" db="EMBL/GenBank/DDBJ databases">
        <title>Phytophthora fragariaefolia NBRC 109709.</title>
        <authorList>
            <person name="Ichikawa N."/>
            <person name="Sato H."/>
            <person name="Tonouchi N."/>
        </authorList>
    </citation>
    <scope>NUCLEOTIDE SEQUENCE</scope>
    <source>
        <strain evidence="1">NBRC 109709</strain>
    </source>
</reference>
<evidence type="ECO:0000313" key="2">
    <source>
        <dbReference type="Proteomes" id="UP001165121"/>
    </source>
</evidence>
<accession>A0A9W6WRZ0</accession>
<dbReference type="Proteomes" id="UP001165121">
    <property type="component" value="Unassembled WGS sequence"/>
</dbReference>
<proteinExistence type="predicted"/>
<evidence type="ECO:0000313" key="1">
    <source>
        <dbReference type="EMBL" id="GMF15187.1"/>
    </source>
</evidence>
<organism evidence="1 2">
    <name type="scientific">Phytophthora fragariaefolia</name>
    <dbReference type="NCBI Taxonomy" id="1490495"/>
    <lineage>
        <taxon>Eukaryota</taxon>
        <taxon>Sar</taxon>
        <taxon>Stramenopiles</taxon>
        <taxon>Oomycota</taxon>
        <taxon>Peronosporomycetes</taxon>
        <taxon>Peronosporales</taxon>
        <taxon>Peronosporaceae</taxon>
        <taxon>Phytophthora</taxon>
    </lineage>
</organism>
<dbReference type="AlphaFoldDB" id="A0A9W6WRZ0"/>
<gene>
    <name evidence="1" type="ORF">Pfra01_000033500</name>
</gene>
<keyword evidence="2" id="KW-1185">Reference proteome</keyword>
<dbReference type="OrthoDB" id="128286at2759"/>
<dbReference type="PANTHER" id="PTHR46599:SF3">
    <property type="entry name" value="PIGGYBAC TRANSPOSABLE ELEMENT-DERIVED PROTEIN 4"/>
    <property type="match status" value="1"/>
</dbReference>
<dbReference type="EMBL" id="BSXT01000026">
    <property type="protein sequence ID" value="GMF15187.1"/>
    <property type="molecule type" value="Genomic_DNA"/>
</dbReference>